<dbReference type="AlphaFoldDB" id="A0A9P6NSP5"/>
<dbReference type="PANTHER" id="PTHR22957">
    <property type="entry name" value="TBC1 DOMAIN FAMILY MEMBER GTPASE-ACTIVATING PROTEIN"/>
    <property type="match status" value="1"/>
</dbReference>
<feature type="compositionally biased region" description="Polar residues" evidence="2">
    <location>
        <begin position="694"/>
        <end position="718"/>
    </location>
</feature>
<organism evidence="4 5">
    <name type="scientific">Cronartium quercuum f. sp. fusiforme G11</name>
    <dbReference type="NCBI Taxonomy" id="708437"/>
    <lineage>
        <taxon>Eukaryota</taxon>
        <taxon>Fungi</taxon>
        <taxon>Dikarya</taxon>
        <taxon>Basidiomycota</taxon>
        <taxon>Pucciniomycotina</taxon>
        <taxon>Pucciniomycetes</taxon>
        <taxon>Pucciniales</taxon>
        <taxon>Coleosporiaceae</taxon>
        <taxon>Cronartium</taxon>
    </lineage>
</organism>
<dbReference type="PANTHER" id="PTHR22957:SF337">
    <property type="entry name" value="TBC1 DOMAIN FAMILY MEMBER 5"/>
    <property type="match status" value="1"/>
</dbReference>
<dbReference type="InterPro" id="IPR035969">
    <property type="entry name" value="Rab-GAP_TBC_sf"/>
</dbReference>
<dbReference type="SUPFAM" id="SSF47923">
    <property type="entry name" value="Ypt/Rab-GAP domain of gyp1p"/>
    <property type="match status" value="2"/>
</dbReference>
<proteinExistence type="predicted"/>
<dbReference type="SMART" id="SM00164">
    <property type="entry name" value="TBC"/>
    <property type="match status" value="1"/>
</dbReference>
<dbReference type="PROSITE" id="PS50086">
    <property type="entry name" value="TBC_RABGAP"/>
    <property type="match status" value="1"/>
</dbReference>
<reference evidence="4" key="1">
    <citation type="submission" date="2013-11" db="EMBL/GenBank/DDBJ databases">
        <title>Genome sequence of the fusiform rust pathogen reveals effectors for host alternation and coevolution with pine.</title>
        <authorList>
            <consortium name="DOE Joint Genome Institute"/>
            <person name="Smith K."/>
            <person name="Pendleton A."/>
            <person name="Kubisiak T."/>
            <person name="Anderson C."/>
            <person name="Salamov A."/>
            <person name="Aerts A."/>
            <person name="Riley R."/>
            <person name="Clum A."/>
            <person name="Lindquist E."/>
            <person name="Ence D."/>
            <person name="Campbell M."/>
            <person name="Kronenberg Z."/>
            <person name="Feau N."/>
            <person name="Dhillon B."/>
            <person name="Hamelin R."/>
            <person name="Burleigh J."/>
            <person name="Smith J."/>
            <person name="Yandell M."/>
            <person name="Nelson C."/>
            <person name="Grigoriev I."/>
            <person name="Davis J."/>
        </authorList>
    </citation>
    <scope>NUCLEOTIDE SEQUENCE</scope>
    <source>
        <strain evidence="4">G11</strain>
    </source>
</reference>
<feature type="region of interest" description="Disordered" evidence="2">
    <location>
        <begin position="813"/>
        <end position="870"/>
    </location>
</feature>
<dbReference type="Gene3D" id="1.10.8.270">
    <property type="entry name" value="putative rabgap domain of human tbc1 domain family member 14 like domains"/>
    <property type="match status" value="1"/>
</dbReference>
<evidence type="ECO:0000256" key="1">
    <source>
        <dbReference type="ARBA" id="ARBA00022468"/>
    </source>
</evidence>
<dbReference type="InterPro" id="IPR000195">
    <property type="entry name" value="Rab-GAP-TBC_dom"/>
</dbReference>
<evidence type="ECO:0000313" key="4">
    <source>
        <dbReference type="EMBL" id="KAG0149524.1"/>
    </source>
</evidence>
<dbReference type="Gene3D" id="1.10.472.80">
    <property type="entry name" value="Ypt/Rab-GAP domain of gyp1p, domain 3"/>
    <property type="match status" value="1"/>
</dbReference>
<feature type="compositionally biased region" description="Polar residues" evidence="2">
    <location>
        <begin position="813"/>
        <end position="826"/>
    </location>
</feature>
<sequence>MDRSFSPEEIGLHWAELMSDPLLSLARLKDRALQGQIRTLRSIYWRIFLGQLPAPAAPLPGKAQPNQVSWSIALENSRLEWECVRHRFLRAPDGKWIEDSAESHSPTSTLASSLIATSDPINKMVIDVRVNNPLSQDEANPWNVWFSDLEMRRTIHQDVIRTFPDSPYFRRIEIQNMLTNILHAYSKLHDAVGYRQGMHEVLAVIIKTLDTDALEPCFSFDTTPLMPQVLSRSYLEHDSYTLFSRLMRQVEDWYDFNCTVPARDQMPSSSTPALSVGFLPPQIAVTQPSIPAANKLVPPIVDKCWEIFHVHLKCVDPELWSHLNHLQIEPQIWGIRWLRLLFTREFSYGDSLMLWDAILAEDPCSLRLADYICIVMLLRIRDSLLDSDYGSALQTILKYPAPADGDQKMELLIYHSLILSHHPSPETAALIHQQNLETGAIAGSLPATREPEVITKPSIKTPQSHMIRRYPNLDRQSFVESDSLPVSLRGSHLSGTQGHVPDAHSLISDIAKGVHDKAESYGINKTLFGAISDFRRSYAASQTSTPLRATTLNPPRRRLSIKNGLTDPHHHDVPAEQNKHLLKELKSIYLANQDVGKAIAICVNALDRAMVTARDDTLDPGQALSLGALRHIRDVMLTGTSSGFDFNVMEPLIDFQANEASLSTVRPPSPLRLSTGMTAGRPSLNERPLEHPLTPSTAAMRSASSSPITQLSVTSLSPPQVAGGLSNSSCPQPEKHTSPSAVLSSAGCSSLSPRLLQPTTDELTSLLGATSLTQISLRKFKPGVSPAPRTAPPVASGGCLWADEAHKGINNHQVASNSDRPHSVSTPRVIPNHHRLGHTQHQSLPMRLSNSESSLSDGPDPLGVLSLSTY</sequence>
<feature type="compositionally biased region" description="Polar residues" evidence="2">
    <location>
        <begin position="738"/>
        <end position="750"/>
    </location>
</feature>
<keyword evidence="1" id="KW-0343">GTPase activation</keyword>
<accession>A0A9P6NSP5</accession>
<evidence type="ECO:0000256" key="2">
    <source>
        <dbReference type="SAM" id="MobiDB-lite"/>
    </source>
</evidence>
<dbReference type="GO" id="GO:0005096">
    <property type="term" value="F:GTPase activator activity"/>
    <property type="evidence" value="ECO:0007669"/>
    <property type="project" value="UniProtKB-KW"/>
</dbReference>
<dbReference type="FunFam" id="1.10.472.80:FF:000038">
    <property type="entry name" value="TBC1 domain family member 5"/>
    <property type="match status" value="1"/>
</dbReference>
<keyword evidence="5" id="KW-1185">Reference proteome</keyword>
<gene>
    <name evidence="4" type="ORF">CROQUDRAFT_653609</name>
</gene>
<dbReference type="GO" id="GO:0005737">
    <property type="term" value="C:cytoplasm"/>
    <property type="evidence" value="ECO:0007669"/>
    <property type="project" value="UniProtKB-ARBA"/>
</dbReference>
<feature type="domain" description="Rab-GAP TBC" evidence="3">
    <location>
        <begin position="35"/>
        <end position="362"/>
    </location>
</feature>
<dbReference type="EMBL" id="MU167227">
    <property type="protein sequence ID" value="KAG0149524.1"/>
    <property type="molecule type" value="Genomic_DNA"/>
</dbReference>
<dbReference type="Pfam" id="PF00566">
    <property type="entry name" value="RabGAP-TBC"/>
    <property type="match status" value="2"/>
</dbReference>
<comment type="caution">
    <text evidence="4">The sequence shown here is derived from an EMBL/GenBank/DDBJ whole genome shotgun (WGS) entry which is preliminary data.</text>
</comment>
<feature type="region of interest" description="Disordered" evidence="2">
    <location>
        <begin position="663"/>
        <end position="750"/>
    </location>
</feature>
<evidence type="ECO:0000259" key="3">
    <source>
        <dbReference type="PROSITE" id="PS50086"/>
    </source>
</evidence>
<feature type="compositionally biased region" description="Polar residues" evidence="2">
    <location>
        <begin position="839"/>
        <end position="856"/>
    </location>
</feature>
<protein>
    <recommendedName>
        <fullName evidence="3">Rab-GAP TBC domain-containing protein</fullName>
    </recommendedName>
</protein>
<dbReference type="FunFam" id="1.10.8.270:FF:000011">
    <property type="entry name" value="TBC1 domain family member 5"/>
    <property type="match status" value="1"/>
</dbReference>
<dbReference type="Proteomes" id="UP000886653">
    <property type="component" value="Unassembled WGS sequence"/>
</dbReference>
<dbReference type="OrthoDB" id="27140at2759"/>
<name>A0A9P6NSP5_9BASI</name>
<evidence type="ECO:0000313" key="5">
    <source>
        <dbReference type="Proteomes" id="UP000886653"/>
    </source>
</evidence>